<dbReference type="InterPro" id="IPR002123">
    <property type="entry name" value="Plipid/glycerol_acylTrfase"/>
</dbReference>
<protein>
    <submittedName>
        <fullName evidence="4">1-acyl-sn-glycerol-3-phosphate acyltransferase</fullName>
    </submittedName>
</protein>
<dbReference type="PANTHER" id="PTHR10434:SF55">
    <property type="entry name" value="POSSIBLE ACYLTRANSFERASE"/>
    <property type="match status" value="1"/>
</dbReference>
<evidence type="ECO:0000313" key="5">
    <source>
        <dbReference type="Proteomes" id="UP000266975"/>
    </source>
</evidence>
<name>A0A3M8KBU9_9CORY</name>
<keyword evidence="5" id="KW-1185">Reference proteome</keyword>
<sequence>MIAHKQFQRRGGFRVPTGLAKVADHPTESRERPYGRWIIPLVKRIMRVQGIKITVFGAENIPETGPALLASNHTGYYDFIFAGIPAHLRGKRLVRFMSKQEIFRVPVAGGLMERMHHLPVDRSSGGSALHEAVERLGQGQLVGIFPEATISRSFELKDFKNGAARIAAEAEAPLLPVAIWGSQRIWTKDHPKHLGRSNTPIFIRVGSPIDPAGDPDQATERLKTAMQELLDQVREDYACEYGPFPAGEFWIPEALGGSAPTLEDADVLDLEERRKRKEKKENKVADRLNKRADKALGNTRTRFDRFKKIFRRR</sequence>
<gene>
    <name evidence="4" type="ORF">C5L39_01120</name>
</gene>
<dbReference type="Pfam" id="PF01553">
    <property type="entry name" value="Acyltransferase"/>
    <property type="match status" value="1"/>
</dbReference>
<organism evidence="4 5">
    <name type="scientific">Corynebacterium alimapuense</name>
    <dbReference type="NCBI Taxonomy" id="1576874"/>
    <lineage>
        <taxon>Bacteria</taxon>
        <taxon>Bacillati</taxon>
        <taxon>Actinomycetota</taxon>
        <taxon>Actinomycetes</taxon>
        <taxon>Mycobacteriales</taxon>
        <taxon>Corynebacteriaceae</taxon>
        <taxon>Corynebacterium</taxon>
    </lineage>
</organism>
<dbReference type="GO" id="GO:0006654">
    <property type="term" value="P:phosphatidic acid biosynthetic process"/>
    <property type="evidence" value="ECO:0007669"/>
    <property type="project" value="TreeGrafter"/>
</dbReference>
<proteinExistence type="predicted"/>
<accession>A0A3M8KBU9</accession>
<dbReference type="RefSeq" id="WP_123047046.1">
    <property type="nucleotide sequence ID" value="NZ_PTJO01000001.1"/>
</dbReference>
<dbReference type="PANTHER" id="PTHR10434">
    <property type="entry name" value="1-ACYL-SN-GLYCEROL-3-PHOSPHATE ACYLTRANSFERASE"/>
    <property type="match status" value="1"/>
</dbReference>
<evidence type="ECO:0000256" key="1">
    <source>
        <dbReference type="ARBA" id="ARBA00022679"/>
    </source>
</evidence>
<keyword evidence="2 4" id="KW-0012">Acyltransferase</keyword>
<evidence type="ECO:0000256" key="2">
    <source>
        <dbReference type="ARBA" id="ARBA00023315"/>
    </source>
</evidence>
<comment type="caution">
    <text evidence="4">The sequence shown here is derived from an EMBL/GenBank/DDBJ whole genome shotgun (WGS) entry which is preliminary data.</text>
</comment>
<feature type="domain" description="Phospholipid/glycerol acyltransferase" evidence="3">
    <location>
        <begin position="67"/>
        <end position="182"/>
    </location>
</feature>
<dbReference type="CDD" id="cd07989">
    <property type="entry name" value="LPLAT_AGPAT-like"/>
    <property type="match status" value="1"/>
</dbReference>
<evidence type="ECO:0000259" key="3">
    <source>
        <dbReference type="SMART" id="SM00563"/>
    </source>
</evidence>
<dbReference type="AlphaFoldDB" id="A0A3M8KBU9"/>
<dbReference type="OrthoDB" id="3210041at2"/>
<dbReference type="Proteomes" id="UP000266975">
    <property type="component" value="Unassembled WGS sequence"/>
</dbReference>
<evidence type="ECO:0000313" key="4">
    <source>
        <dbReference type="EMBL" id="RNE50002.1"/>
    </source>
</evidence>
<keyword evidence="1 4" id="KW-0808">Transferase</keyword>
<dbReference type="GO" id="GO:0005886">
    <property type="term" value="C:plasma membrane"/>
    <property type="evidence" value="ECO:0007669"/>
    <property type="project" value="TreeGrafter"/>
</dbReference>
<dbReference type="SUPFAM" id="SSF69593">
    <property type="entry name" value="Glycerol-3-phosphate (1)-acyltransferase"/>
    <property type="match status" value="1"/>
</dbReference>
<dbReference type="SMART" id="SM00563">
    <property type="entry name" value="PlsC"/>
    <property type="match status" value="1"/>
</dbReference>
<dbReference type="EMBL" id="PTJO01000001">
    <property type="protein sequence ID" value="RNE50002.1"/>
    <property type="molecule type" value="Genomic_DNA"/>
</dbReference>
<dbReference type="GO" id="GO:0003841">
    <property type="term" value="F:1-acylglycerol-3-phosphate O-acyltransferase activity"/>
    <property type="evidence" value="ECO:0007669"/>
    <property type="project" value="TreeGrafter"/>
</dbReference>
<reference evidence="4 5" key="1">
    <citation type="submission" date="2018-02" db="EMBL/GenBank/DDBJ databases">
        <title>Corynebacterium alimpuense sp. nov., a marine obligate actinomycete isolated from sediments of Valparaiso bay, Chile.</title>
        <authorList>
            <person name="Claverias F."/>
            <person name="Gonzales-Siles L."/>
            <person name="Salva-Serra F."/>
            <person name="Inganaes E."/>
            <person name="Molin K."/>
            <person name="Cumsille A."/>
            <person name="Undabarrena A."/>
            <person name="Couve E."/>
            <person name="Moore E.R.B."/>
            <person name="Gomila M."/>
            <person name="Camara B."/>
        </authorList>
    </citation>
    <scope>NUCLEOTIDE SEQUENCE [LARGE SCALE GENOMIC DNA]</scope>
    <source>
        <strain evidence="4 5">CCUG 69366</strain>
    </source>
</reference>